<comment type="caution">
    <text evidence="1">The sequence shown here is derived from an EMBL/GenBank/DDBJ whole genome shotgun (WGS) entry which is preliminary data.</text>
</comment>
<dbReference type="AlphaFoldDB" id="A0A0B8P6E2"/>
<proteinExistence type="predicted"/>
<evidence type="ECO:0000313" key="2">
    <source>
        <dbReference type="Proteomes" id="UP000031670"/>
    </source>
</evidence>
<dbReference type="EMBL" id="BBSA01000005">
    <property type="protein sequence ID" value="GAM62425.1"/>
    <property type="molecule type" value="Genomic_DNA"/>
</dbReference>
<organism evidence="1 2">
    <name type="scientific">Vibrio ishigakensis</name>
    <dbReference type="NCBI Taxonomy" id="1481914"/>
    <lineage>
        <taxon>Bacteria</taxon>
        <taxon>Pseudomonadati</taxon>
        <taxon>Pseudomonadota</taxon>
        <taxon>Gammaproteobacteria</taxon>
        <taxon>Vibrionales</taxon>
        <taxon>Vibrionaceae</taxon>
        <taxon>Vibrio</taxon>
    </lineage>
</organism>
<gene>
    <name evidence="1" type="ORF">JCM19232_5389</name>
</gene>
<dbReference type="Proteomes" id="UP000031670">
    <property type="component" value="Unassembled WGS sequence"/>
</dbReference>
<accession>A0A0B8P6E2</accession>
<protein>
    <submittedName>
        <fullName evidence="1">Uncharacterized protein</fullName>
    </submittedName>
</protein>
<reference evidence="1 2" key="2">
    <citation type="submission" date="2015-01" db="EMBL/GenBank/DDBJ databases">
        <authorList>
            <consortium name="NBRP consortium"/>
            <person name="Sawabe T."/>
            <person name="Meirelles P."/>
            <person name="Feng G."/>
            <person name="Sayaka M."/>
            <person name="Hattori M."/>
            <person name="Ohkuma M."/>
        </authorList>
    </citation>
    <scope>NUCLEOTIDE SEQUENCE [LARGE SCALE GENOMIC DNA]</scope>
    <source>
        <strain evidence="1 2">JCM19232</strain>
    </source>
</reference>
<name>A0A0B8P6E2_9VIBR</name>
<evidence type="ECO:0000313" key="1">
    <source>
        <dbReference type="EMBL" id="GAM62425.1"/>
    </source>
</evidence>
<sequence>MDILELSAISYQLSAISYQNILYANEMMTTDSLKLAAHS</sequence>
<reference evidence="1 2" key="1">
    <citation type="submission" date="2015-01" db="EMBL/GenBank/DDBJ databases">
        <title>Vibrio sp. C5 JCM 19232 whole genome shotgun sequence.</title>
        <authorList>
            <person name="Sawabe T."/>
            <person name="Meirelles P."/>
            <person name="Feng G."/>
            <person name="Sayaka M."/>
            <person name="Hattori M."/>
            <person name="Ohkuma M."/>
        </authorList>
    </citation>
    <scope>NUCLEOTIDE SEQUENCE [LARGE SCALE GENOMIC DNA]</scope>
    <source>
        <strain evidence="1 2">JCM19232</strain>
    </source>
</reference>